<dbReference type="PANTHER" id="PTHR11164:SF0">
    <property type="entry name" value="GLUTAMATE--CYSTEINE LIGASE CATALYTIC SUBUNIT"/>
    <property type="match status" value="1"/>
</dbReference>
<evidence type="ECO:0000256" key="9">
    <source>
        <dbReference type="ARBA" id="ARBA00032122"/>
    </source>
</evidence>
<proteinExistence type="inferred from homology"/>
<evidence type="ECO:0000256" key="12">
    <source>
        <dbReference type="SAM" id="SignalP"/>
    </source>
</evidence>
<dbReference type="PANTHER" id="PTHR11164">
    <property type="entry name" value="GLUTAMATE CYSTEINE LIGASE"/>
    <property type="match status" value="1"/>
</dbReference>
<gene>
    <name evidence="13" type="primary">GCLC</name>
    <name evidence="13" type="ORF">SO694_00020344</name>
</gene>
<dbReference type="InterPro" id="IPR004308">
    <property type="entry name" value="GCS"/>
</dbReference>
<feature type="signal peptide" evidence="12">
    <location>
        <begin position="1"/>
        <end position="18"/>
    </location>
</feature>
<comment type="pathway">
    <text evidence="1 10">Sulfur metabolism; glutathione biosynthesis; glutathione from L-cysteine and L-glutamate: step 1/2.</text>
</comment>
<evidence type="ECO:0000256" key="11">
    <source>
        <dbReference type="SAM" id="MobiDB-lite"/>
    </source>
</evidence>
<evidence type="ECO:0000256" key="4">
    <source>
        <dbReference type="ARBA" id="ARBA00022598"/>
    </source>
</evidence>
<keyword evidence="7 10" id="KW-0067">ATP-binding</keyword>
<feature type="chain" id="PRO_5047207040" description="Glutamate--cysteine ligase" evidence="12">
    <location>
        <begin position="19"/>
        <end position="704"/>
    </location>
</feature>
<dbReference type="InterPro" id="IPR014746">
    <property type="entry name" value="Gln_synth/guanido_kin_cat_dom"/>
</dbReference>
<dbReference type="Gene3D" id="1.10.8.960">
    <property type="match status" value="1"/>
</dbReference>
<feature type="region of interest" description="Disordered" evidence="11">
    <location>
        <begin position="326"/>
        <end position="347"/>
    </location>
</feature>
<sequence length="704" mass="77878">MARRAVLAVVALCTVVGGLVAPPAAVRRARRHEAILTVGTPLRWPDAVDKLAYVREHGIAQFIEMMKRSDALDRSDELLWGDELEYAVLRVHDDFARASLRGPEIRDWLIEKEDLHAYRTEGCAWMPEYGRWMLEGTPRRPYGGYAADLVRVERNMRLRRRRLLSALRDDEICPTLVTFPGFGVGDFCELADGTVPPAGGDVARSATVPDAAIHPHPRFAALTANIRDRRGDGNVHFAPPRFVDAETPADAPATIEGLDAMAYGMGCCCLQVTFQARDATEARYCYDQLAALAPVMLALTAAAPAWRGALADSDARWDVVAASVDDRTPSEAGRGRSPADPRLVAGGTRPLPRSRYSSISRYAFECDAGGQVKRFCDVDAPVDAKALETLLAAGIDEALARHVAHLFVRDPLVLFEGMVEELDDAVATDHFDNLQSTNWNTVRLKPPVGLNPEGEPGWRTEFRPMEVQLTDFENAAFSVFTVLVTRVILAFDLSLYVPLSRVDANMRRAQRRDAVNVEKFYFRRQLAPTENEQNKFNNCCGGEDDDVFEEMTCAEIIDGKGDYFPGLAPLAYAYLDHIGCDRGTFARISDYIELVRKKARGEAWTGAKWIREFVTNHPDYARDSVISPKVARDLAVAAHEVGVGARDAKALTGGVAIKPVSADGAWDTRLSPDKIPTADERKKLLLKYAKRGPFEGKFDPVFWS</sequence>
<evidence type="ECO:0000256" key="6">
    <source>
        <dbReference type="ARBA" id="ARBA00022741"/>
    </source>
</evidence>
<dbReference type="GO" id="GO:0016874">
    <property type="term" value="F:ligase activity"/>
    <property type="evidence" value="ECO:0007669"/>
    <property type="project" value="UniProtKB-KW"/>
</dbReference>
<comment type="caution">
    <text evidence="13">The sequence shown here is derived from an EMBL/GenBank/DDBJ whole genome shotgun (WGS) entry which is preliminary data.</text>
</comment>
<dbReference type="EMBL" id="JBBJCI010000229">
    <property type="protein sequence ID" value="KAK7238639.1"/>
    <property type="molecule type" value="Genomic_DNA"/>
</dbReference>
<dbReference type="SUPFAM" id="SSF55931">
    <property type="entry name" value="Glutamine synthetase/guanido kinase"/>
    <property type="match status" value="1"/>
</dbReference>
<keyword evidence="6 10" id="KW-0547">Nucleotide-binding</keyword>
<accession>A0ABR1FTY0</accession>
<comment type="similarity">
    <text evidence="2 10">Belongs to the glutamate--cysteine ligase type 3 family.</text>
</comment>
<evidence type="ECO:0000256" key="8">
    <source>
        <dbReference type="ARBA" id="ARBA00030585"/>
    </source>
</evidence>
<keyword evidence="14" id="KW-1185">Reference proteome</keyword>
<reference evidence="13 14" key="1">
    <citation type="submission" date="2024-03" db="EMBL/GenBank/DDBJ databases">
        <title>Aureococcus anophagefferens CCMP1851 and Kratosvirus quantuckense: Draft genome of a second virus-susceptible host strain in the model system.</title>
        <authorList>
            <person name="Chase E."/>
            <person name="Truchon A.R."/>
            <person name="Schepens W."/>
            <person name="Wilhelm S.W."/>
        </authorList>
    </citation>
    <scope>NUCLEOTIDE SEQUENCE [LARGE SCALE GENOMIC DNA]</scope>
    <source>
        <strain evidence="13 14">CCMP1851</strain>
    </source>
</reference>
<protein>
    <recommendedName>
        <fullName evidence="3 10">Glutamate--cysteine ligase</fullName>
        <ecNumber evidence="3 10">6.3.2.2</ecNumber>
    </recommendedName>
    <alternativeName>
        <fullName evidence="9 10">Gamma-ECS</fullName>
    </alternativeName>
    <alternativeName>
        <fullName evidence="8 10">Gamma-glutamylcysteine synthetase</fullName>
    </alternativeName>
</protein>
<evidence type="ECO:0000256" key="1">
    <source>
        <dbReference type="ARBA" id="ARBA00005006"/>
    </source>
</evidence>
<keyword evidence="5 10" id="KW-0317">Glutathione biosynthesis</keyword>
<dbReference type="Proteomes" id="UP001363151">
    <property type="component" value="Unassembled WGS sequence"/>
</dbReference>
<keyword evidence="12" id="KW-0732">Signal</keyword>
<evidence type="ECO:0000313" key="13">
    <source>
        <dbReference type="EMBL" id="KAK7238639.1"/>
    </source>
</evidence>
<evidence type="ECO:0000256" key="10">
    <source>
        <dbReference type="RuleBase" id="RU367135"/>
    </source>
</evidence>
<feature type="compositionally biased region" description="Basic and acidic residues" evidence="11">
    <location>
        <begin position="326"/>
        <end position="339"/>
    </location>
</feature>
<comment type="catalytic activity">
    <reaction evidence="10">
        <text>L-cysteine + L-glutamate + ATP = gamma-L-glutamyl-L-cysteine + ADP + phosphate + H(+)</text>
        <dbReference type="Rhea" id="RHEA:13285"/>
        <dbReference type="ChEBI" id="CHEBI:15378"/>
        <dbReference type="ChEBI" id="CHEBI:29985"/>
        <dbReference type="ChEBI" id="CHEBI:30616"/>
        <dbReference type="ChEBI" id="CHEBI:35235"/>
        <dbReference type="ChEBI" id="CHEBI:43474"/>
        <dbReference type="ChEBI" id="CHEBI:58173"/>
        <dbReference type="ChEBI" id="CHEBI:456216"/>
        <dbReference type="EC" id="6.3.2.2"/>
    </reaction>
</comment>
<evidence type="ECO:0000256" key="7">
    <source>
        <dbReference type="ARBA" id="ARBA00022840"/>
    </source>
</evidence>
<dbReference type="EC" id="6.3.2.2" evidence="3 10"/>
<keyword evidence="4 10" id="KW-0436">Ligase</keyword>
<evidence type="ECO:0000256" key="3">
    <source>
        <dbReference type="ARBA" id="ARBA00012220"/>
    </source>
</evidence>
<evidence type="ECO:0000256" key="5">
    <source>
        <dbReference type="ARBA" id="ARBA00022684"/>
    </source>
</evidence>
<dbReference type="Pfam" id="PF03074">
    <property type="entry name" value="GCS"/>
    <property type="match status" value="1"/>
</dbReference>
<evidence type="ECO:0000256" key="2">
    <source>
        <dbReference type="ARBA" id="ARBA00008100"/>
    </source>
</evidence>
<evidence type="ECO:0000313" key="14">
    <source>
        <dbReference type="Proteomes" id="UP001363151"/>
    </source>
</evidence>
<organism evidence="13 14">
    <name type="scientific">Aureococcus anophagefferens</name>
    <name type="common">Harmful bloom alga</name>
    <dbReference type="NCBI Taxonomy" id="44056"/>
    <lineage>
        <taxon>Eukaryota</taxon>
        <taxon>Sar</taxon>
        <taxon>Stramenopiles</taxon>
        <taxon>Ochrophyta</taxon>
        <taxon>Pelagophyceae</taxon>
        <taxon>Pelagomonadales</taxon>
        <taxon>Pelagomonadaceae</taxon>
        <taxon>Aureococcus</taxon>
    </lineage>
</organism>
<name>A0ABR1FTY0_AURAN</name>
<dbReference type="Gene3D" id="3.30.590.50">
    <property type="match status" value="2"/>
</dbReference>